<accession>A0A3M7SFF4</accession>
<evidence type="ECO:0000313" key="2">
    <source>
        <dbReference type="Proteomes" id="UP000276133"/>
    </source>
</evidence>
<organism evidence="1 2">
    <name type="scientific">Brachionus plicatilis</name>
    <name type="common">Marine rotifer</name>
    <name type="synonym">Brachionus muelleri</name>
    <dbReference type="NCBI Taxonomy" id="10195"/>
    <lineage>
        <taxon>Eukaryota</taxon>
        <taxon>Metazoa</taxon>
        <taxon>Spiralia</taxon>
        <taxon>Gnathifera</taxon>
        <taxon>Rotifera</taxon>
        <taxon>Eurotatoria</taxon>
        <taxon>Monogononta</taxon>
        <taxon>Pseudotrocha</taxon>
        <taxon>Ploima</taxon>
        <taxon>Brachionidae</taxon>
        <taxon>Brachionus</taxon>
    </lineage>
</organism>
<evidence type="ECO:0000313" key="1">
    <source>
        <dbReference type="EMBL" id="RNA34564.1"/>
    </source>
</evidence>
<name>A0A3M7SFF4_BRAPC</name>
<dbReference type="EMBL" id="REGN01001452">
    <property type="protein sequence ID" value="RNA34564.1"/>
    <property type="molecule type" value="Genomic_DNA"/>
</dbReference>
<comment type="caution">
    <text evidence="1">The sequence shown here is derived from an EMBL/GenBank/DDBJ whole genome shotgun (WGS) entry which is preliminary data.</text>
</comment>
<dbReference type="AlphaFoldDB" id="A0A3M7SFF4"/>
<sequence length="87" mass="10392">MIKRTEKNHKNFRLVGSKLTQSWLYEDKGSYFLKTYRLSFIKDLKVESLEFSHDQKVIALEYDNARNDYKMLAIFKQIPERKGQKGS</sequence>
<protein>
    <submittedName>
        <fullName evidence="1">Uncharacterized protein</fullName>
    </submittedName>
</protein>
<gene>
    <name evidence="1" type="ORF">BpHYR1_009116</name>
</gene>
<dbReference type="Proteomes" id="UP000276133">
    <property type="component" value="Unassembled WGS sequence"/>
</dbReference>
<proteinExistence type="predicted"/>
<reference evidence="1 2" key="1">
    <citation type="journal article" date="2018" name="Sci. Rep.">
        <title>Genomic signatures of local adaptation to the degree of environmental predictability in rotifers.</title>
        <authorList>
            <person name="Franch-Gras L."/>
            <person name="Hahn C."/>
            <person name="Garcia-Roger E.M."/>
            <person name="Carmona M.J."/>
            <person name="Serra M."/>
            <person name="Gomez A."/>
        </authorList>
    </citation>
    <scope>NUCLEOTIDE SEQUENCE [LARGE SCALE GENOMIC DNA]</scope>
    <source>
        <strain evidence="1">HYR1</strain>
    </source>
</reference>
<keyword evidence="2" id="KW-1185">Reference proteome</keyword>